<evidence type="ECO:0000313" key="3">
    <source>
        <dbReference type="Proteomes" id="UP000254123"/>
    </source>
</evidence>
<keyword evidence="1" id="KW-0732">Signal</keyword>
<reference evidence="2 3" key="1">
    <citation type="submission" date="2018-06" db="EMBL/GenBank/DDBJ databases">
        <authorList>
            <consortium name="Pathogen Informatics"/>
            <person name="Doyle S."/>
        </authorList>
    </citation>
    <scope>NUCLEOTIDE SEQUENCE [LARGE SCALE GENOMIC DNA]</scope>
    <source>
        <strain evidence="2 3">NCTC10526</strain>
    </source>
</reference>
<organism evidence="2 3">
    <name type="scientific">Psychrobacter phenylpyruvicus</name>
    <dbReference type="NCBI Taxonomy" id="29432"/>
    <lineage>
        <taxon>Bacteria</taxon>
        <taxon>Pseudomonadati</taxon>
        <taxon>Pseudomonadota</taxon>
        <taxon>Gammaproteobacteria</taxon>
        <taxon>Moraxellales</taxon>
        <taxon>Moraxellaceae</taxon>
        <taxon>Psychrobacter</taxon>
    </lineage>
</organism>
<feature type="signal peptide" evidence="1">
    <location>
        <begin position="1"/>
        <end position="19"/>
    </location>
</feature>
<sequence length="101" mass="11585">MNKLMAVLGCCFISFGALASDLEDLAKDGYAVIDETTVKGYDFEGCEYDRVIAFNNGLKFQCSEYSYHYSYNPEVYILKHAQYDSYKVIIDDEEFEGRLGR</sequence>
<dbReference type="STRING" id="1123034.GCA_000685805_00520"/>
<dbReference type="EMBL" id="UGVC01000001">
    <property type="protein sequence ID" value="SUD90388.1"/>
    <property type="molecule type" value="Genomic_DNA"/>
</dbReference>
<accession>A0A379LIN5</accession>
<proteinExistence type="predicted"/>
<protein>
    <recommendedName>
        <fullName evidence="4">KTSC domain-containing protein</fullName>
    </recommendedName>
</protein>
<evidence type="ECO:0000313" key="2">
    <source>
        <dbReference type="EMBL" id="SUD90388.1"/>
    </source>
</evidence>
<evidence type="ECO:0000256" key="1">
    <source>
        <dbReference type="SAM" id="SignalP"/>
    </source>
</evidence>
<keyword evidence="3" id="KW-1185">Reference proteome</keyword>
<dbReference type="AlphaFoldDB" id="A0A379LIN5"/>
<dbReference type="RefSeq" id="WP_028858175.1">
    <property type="nucleotide sequence ID" value="NZ_CAJHAQ010000001.1"/>
</dbReference>
<name>A0A379LIN5_9GAMM</name>
<gene>
    <name evidence="2" type="ORF">NCTC10526_00714</name>
</gene>
<evidence type="ECO:0008006" key="4">
    <source>
        <dbReference type="Google" id="ProtNLM"/>
    </source>
</evidence>
<dbReference type="Proteomes" id="UP000254123">
    <property type="component" value="Unassembled WGS sequence"/>
</dbReference>
<feature type="chain" id="PRO_5016598322" description="KTSC domain-containing protein" evidence="1">
    <location>
        <begin position="20"/>
        <end position="101"/>
    </location>
</feature>